<sequence>MKTSLWTLLDQFYPPAPTFTEKDIVAGSQVGKVFIITGANSGIGLELVKFLYPTGATIYMASRSLEKIHNAIAQVSSTSPAPATPATLKPLHLDLSDLNTVKPAAATFSAQETRLDILWHNAGFAYPPGTVTKQGLEAHTGAHCVAPLLFTHELLPQLQAAAKFAPKDSVRIIWTGSVQIEMSSPEGGVDFARLEKPATNQNRDYAVSKAGNYFLASEGAKRWGKYGIISVCENPGNLYTGIWVNEGWWFVVLLRILLLYPSKYGAYTMLYAGFSPDVNESTNGAYIWPWGRIKPVGRPDVLQAVTDGKATEFWEWCERKWKQYI</sequence>
<keyword evidence="2" id="KW-0521">NADP</keyword>
<evidence type="ECO:0000256" key="2">
    <source>
        <dbReference type="ARBA" id="ARBA00022857"/>
    </source>
</evidence>
<dbReference type="InterPro" id="IPR036291">
    <property type="entry name" value="NAD(P)-bd_dom_sf"/>
</dbReference>
<evidence type="ECO:0000313" key="5">
    <source>
        <dbReference type="Proteomes" id="UP001369815"/>
    </source>
</evidence>
<gene>
    <name evidence="4" type="ORF">Daesc_009152</name>
</gene>
<evidence type="ECO:0008006" key="6">
    <source>
        <dbReference type="Google" id="ProtNLM"/>
    </source>
</evidence>
<organism evidence="4 5">
    <name type="scientific">Daldinia eschscholtzii</name>
    <dbReference type="NCBI Taxonomy" id="292717"/>
    <lineage>
        <taxon>Eukaryota</taxon>
        <taxon>Fungi</taxon>
        <taxon>Dikarya</taxon>
        <taxon>Ascomycota</taxon>
        <taxon>Pezizomycotina</taxon>
        <taxon>Sordariomycetes</taxon>
        <taxon>Xylariomycetidae</taxon>
        <taxon>Xylariales</taxon>
        <taxon>Hypoxylaceae</taxon>
        <taxon>Daldinia</taxon>
    </lineage>
</organism>
<evidence type="ECO:0000256" key="1">
    <source>
        <dbReference type="ARBA" id="ARBA00006484"/>
    </source>
</evidence>
<dbReference type="Pfam" id="PF00106">
    <property type="entry name" value="adh_short"/>
    <property type="match status" value="1"/>
</dbReference>
<evidence type="ECO:0000313" key="4">
    <source>
        <dbReference type="EMBL" id="KAK6949079.1"/>
    </source>
</evidence>
<dbReference type="InterPro" id="IPR002347">
    <property type="entry name" value="SDR_fam"/>
</dbReference>
<keyword evidence="3" id="KW-0560">Oxidoreductase</keyword>
<dbReference type="Proteomes" id="UP001369815">
    <property type="component" value="Unassembled WGS sequence"/>
</dbReference>
<dbReference type="GO" id="GO:0016491">
    <property type="term" value="F:oxidoreductase activity"/>
    <property type="evidence" value="ECO:0007669"/>
    <property type="project" value="UniProtKB-KW"/>
</dbReference>
<evidence type="ECO:0000256" key="3">
    <source>
        <dbReference type="ARBA" id="ARBA00023002"/>
    </source>
</evidence>
<comment type="caution">
    <text evidence="4">The sequence shown here is derived from an EMBL/GenBank/DDBJ whole genome shotgun (WGS) entry which is preliminary data.</text>
</comment>
<dbReference type="AlphaFoldDB" id="A0AAX6M8V1"/>
<dbReference type="PANTHER" id="PTHR24320">
    <property type="entry name" value="RETINOL DEHYDROGENASE"/>
    <property type="match status" value="1"/>
</dbReference>
<keyword evidence="5" id="KW-1185">Reference proteome</keyword>
<dbReference type="SUPFAM" id="SSF51735">
    <property type="entry name" value="NAD(P)-binding Rossmann-fold domains"/>
    <property type="match status" value="1"/>
</dbReference>
<dbReference type="PANTHER" id="PTHR24320:SF236">
    <property type="entry name" value="SHORT-CHAIN DEHYDROGENASE-RELATED"/>
    <property type="match status" value="1"/>
</dbReference>
<dbReference type="PRINTS" id="PR00081">
    <property type="entry name" value="GDHRDH"/>
</dbReference>
<protein>
    <recommendedName>
        <fullName evidence="6">NAD(P)-binding protein</fullName>
    </recommendedName>
</protein>
<comment type="similarity">
    <text evidence="1">Belongs to the short-chain dehydrogenases/reductases (SDR) family.</text>
</comment>
<dbReference type="EMBL" id="JBANMG010000009">
    <property type="protein sequence ID" value="KAK6949079.1"/>
    <property type="molecule type" value="Genomic_DNA"/>
</dbReference>
<proteinExistence type="inferred from homology"/>
<name>A0AAX6M8V1_9PEZI</name>
<accession>A0AAX6M8V1</accession>
<dbReference type="Gene3D" id="3.40.50.720">
    <property type="entry name" value="NAD(P)-binding Rossmann-like Domain"/>
    <property type="match status" value="1"/>
</dbReference>
<reference evidence="4 5" key="1">
    <citation type="journal article" date="2024" name="Front Chem Biol">
        <title>Unveiling the potential of Daldinia eschscholtzii MFLUCC 19-0629 through bioactivity and bioinformatics studies for enhanced sustainable agriculture production.</title>
        <authorList>
            <person name="Brooks S."/>
            <person name="Weaver J.A."/>
            <person name="Klomchit A."/>
            <person name="Alharthi S.A."/>
            <person name="Onlamun T."/>
            <person name="Nurani R."/>
            <person name="Vong T.K."/>
            <person name="Alberti F."/>
            <person name="Greco C."/>
        </authorList>
    </citation>
    <scope>NUCLEOTIDE SEQUENCE [LARGE SCALE GENOMIC DNA]</scope>
    <source>
        <strain evidence="4">MFLUCC 19-0629</strain>
    </source>
</reference>